<comment type="caution">
    <text evidence="1">The sequence shown here is derived from an EMBL/GenBank/DDBJ whole genome shotgun (WGS) entry which is preliminary data.</text>
</comment>
<dbReference type="Proteomes" id="UP000277457">
    <property type="component" value="Unassembled WGS sequence"/>
</dbReference>
<evidence type="ECO:0000313" key="2">
    <source>
        <dbReference type="Proteomes" id="UP000277457"/>
    </source>
</evidence>
<protein>
    <submittedName>
        <fullName evidence="1">Uncharacterized protein</fullName>
    </submittedName>
</protein>
<name>A0A662D5R5_UNCAE</name>
<proteinExistence type="predicted"/>
<gene>
    <name evidence="1" type="ORF">DRZ78_01775</name>
</gene>
<organism evidence="1 2">
    <name type="scientific">Aerophobetes bacterium</name>
    <dbReference type="NCBI Taxonomy" id="2030807"/>
    <lineage>
        <taxon>Bacteria</taxon>
        <taxon>Candidatus Aerophobota</taxon>
    </lineage>
</organism>
<sequence length="146" mass="17295">MEHLTTPKPPDIWIDRYKACKSLFPKDPMQMSPEEIRKEILKLLFDDNFSKKANAKDRELLTIIILQSKAPYFEFLKAYTTWRVFGLWEGEAEKNLQIDVEFRDNPQECIGNRLMHLLWAYNKKVVKEQVLYARTTPVEEGTLFPD</sequence>
<accession>A0A662D5R5</accession>
<dbReference type="EMBL" id="QMPY01000045">
    <property type="protein sequence ID" value="RLE08112.1"/>
    <property type="molecule type" value="Genomic_DNA"/>
</dbReference>
<evidence type="ECO:0000313" key="1">
    <source>
        <dbReference type="EMBL" id="RLE08112.1"/>
    </source>
</evidence>
<reference evidence="1 2" key="1">
    <citation type="submission" date="2018-06" db="EMBL/GenBank/DDBJ databases">
        <title>Extensive metabolic versatility and redundancy in microbially diverse, dynamic hydrothermal sediments.</title>
        <authorList>
            <person name="Dombrowski N."/>
            <person name="Teske A."/>
            <person name="Baker B.J."/>
        </authorList>
    </citation>
    <scope>NUCLEOTIDE SEQUENCE [LARGE SCALE GENOMIC DNA]</scope>
    <source>
        <strain evidence="1">B7_G13</strain>
    </source>
</reference>
<dbReference type="AlphaFoldDB" id="A0A662D5R5"/>